<dbReference type="Pfam" id="PF09250">
    <property type="entry name" value="Prim-Pol"/>
    <property type="match status" value="1"/>
</dbReference>
<name>A0ABZ0SUH9_9MICO</name>
<feature type="domain" description="DNA primase/polymerase bifunctional N-terminal" evidence="2">
    <location>
        <begin position="19"/>
        <end position="179"/>
    </location>
</feature>
<gene>
    <name evidence="3" type="ORF">SM116_08520</name>
</gene>
<organism evidence="3 4">
    <name type="scientific">Microbacterium rhizosphaerae</name>
    <dbReference type="NCBI Taxonomy" id="1678237"/>
    <lineage>
        <taxon>Bacteria</taxon>
        <taxon>Bacillati</taxon>
        <taxon>Actinomycetota</taxon>
        <taxon>Actinomycetes</taxon>
        <taxon>Micrococcales</taxon>
        <taxon>Microbacteriaceae</taxon>
        <taxon>Microbacterium</taxon>
    </lineage>
</organism>
<protein>
    <submittedName>
        <fullName evidence="3">Bifunctional DNA primase/polymerase</fullName>
    </submittedName>
</protein>
<dbReference type="Proteomes" id="UP001323798">
    <property type="component" value="Chromosome"/>
</dbReference>
<accession>A0ABZ0SUH9</accession>
<dbReference type="SMART" id="SM00942">
    <property type="entry name" value="PriCT_1"/>
    <property type="match status" value="1"/>
</dbReference>
<sequence length="299" mass="32004">MSLADVLLAVPRLSTRDAAPQFAAAGLPVFPCQPGGKRPLTHSGHLDACLDAEAISAWWQRWPQANIGMPTGPRSGIDVVDIDVKRDGTGFAAFHRAVNAGLLDGEIARVRTPSGGMHIYFPATAHAPQRCWQAASAHIDFRGAGGYVVVPPSVAVESNGVAAYRLFSLSAAQTRPIDARALREFVDPRPTPAPRDSSGAPSGELLAHWIGRLREGERNHGLFWAACRLSEVGVRADAIIDVLGPAAARIGLGEREIERTVYSACRHTSGGTGGVSIRSFSPWTHPASDRDMRRMPWGE</sequence>
<proteinExistence type="predicted"/>
<dbReference type="SMART" id="SM00943">
    <property type="entry name" value="Prim-Pol"/>
    <property type="match status" value="1"/>
</dbReference>
<dbReference type="InterPro" id="IPR014820">
    <property type="entry name" value="PriCT_1"/>
</dbReference>
<dbReference type="SUPFAM" id="SSF56747">
    <property type="entry name" value="Prim-pol domain"/>
    <property type="match status" value="1"/>
</dbReference>
<keyword evidence="4" id="KW-1185">Reference proteome</keyword>
<evidence type="ECO:0000259" key="2">
    <source>
        <dbReference type="SMART" id="SM00943"/>
    </source>
</evidence>
<feature type="domain" description="Primase C-terminal 1" evidence="1">
    <location>
        <begin position="207"/>
        <end position="270"/>
    </location>
</feature>
<evidence type="ECO:0000259" key="1">
    <source>
        <dbReference type="SMART" id="SM00942"/>
    </source>
</evidence>
<dbReference type="CDD" id="cd04859">
    <property type="entry name" value="Prim_Pol"/>
    <property type="match status" value="1"/>
</dbReference>
<reference evidence="3 4" key="1">
    <citation type="submission" date="2023-11" db="EMBL/GenBank/DDBJ databases">
        <title>Genome sequence of Microbacterium rhizosphaerae KACC 19337.</title>
        <authorList>
            <person name="Choi H."/>
            <person name="Kim S."/>
            <person name="Kim Y."/>
            <person name="Kwon S.-W."/>
            <person name="Heo J."/>
        </authorList>
    </citation>
    <scope>NUCLEOTIDE SEQUENCE [LARGE SCALE GENOMIC DNA]</scope>
    <source>
        <strain evidence="3 4">KACC 19337</strain>
    </source>
</reference>
<dbReference type="EMBL" id="CP139368">
    <property type="protein sequence ID" value="WPR91307.1"/>
    <property type="molecule type" value="Genomic_DNA"/>
</dbReference>
<evidence type="ECO:0000313" key="4">
    <source>
        <dbReference type="Proteomes" id="UP001323798"/>
    </source>
</evidence>
<evidence type="ECO:0000313" key="3">
    <source>
        <dbReference type="EMBL" id="WPR91307.1"/>
    </source>
</evidence>
<dbReference type="RefSeq" id="WP_320944008.1">
    <property type="nucleotide sequence ID" value="NZ_BAABEU010000007.1"/>
</dbReference>
<dbReference type="InterPro" id="IPR015330">
    <property type="entry name" value="DNA_primase/pol_bifunc_N"/>
</dbReference>